<proteinExistence type="predicted"/>
<comment type="caution">
    <text evidence="1">The sequence shown here is derived from an EMBL/GenBank/DDBJ whole genome shotgun (WGS) entry which is preliminary data.</text>
</comment>
<gene>
    <name evidence="1" type="ORF">PSON_ATCC_30995.1.T1140062</name>
</gene>
<sequence>MITKLKQFINDNSVPNANSPVLTALRDLKLNTNDTQFTQQGEISKRLKHFFANDQSKSQFLKQLLIIVGDYLQQEKNFFVKLKMLLLVHIIISSQVARAEFSKMIINTRLIINIKSKDELENVLGQLCQSYYCYIYKLAAQTTLINEEFNKPQDDLMIYFTLSNQCYIGMNMQQLIEKMNKEYDPNPVMAHLVKFLYFDIQDIYIFILKDVKYLIEKNPSLICNKQQLLELYKECQSLQSKMLSFYKFNRLFPHFNQIMPPHSIQIKASVLNGIIEEKAVVKQFGYKQGSYDIREPLSVKNSDRKVKEYNRPFSPKSKINQ</sequence>
<dbReference type="OrthoDB" id="285500at2759"/>
<reference evidence="1" key="1">
    <citation type="submission" date="2021-01" db="EMBL/GenBank/DDBJ databases">
        <authorList>
            <consortium name="Genoscope - CEA"/>
            <person name="William W."/>
        </authorList>
    </citation>
    <scope>NUCLEOTIDE SEQUENCE</scope>
</reference>
<evidence type="ECO:0000313" key="2">
    <source>
        <dbReference type="Proteomes" id="UP000692954"/>
    </source>
</evidence>
<keyword evidence="2" id="KW-1185">Reference proteome</keyword>
<accession>A0A8S1QP02</accession>
<dbReference type="AlphaFoldDB" id="A0A8S1QP02"/>
<organism evidence="1 2">
    <name type="scientific">Paramecium sonneborni</name>
    <dbReference type="NCBI Taxonomy" id="65129"/>
    <lineage>
        <taxon>Eukaryota</taxon>
        <taxon>Sar</taxon>
        <taxon>Alveolata</taxon>
        <taxon>Ciliophora</taxon>
        <taxon>Intramacronucleata</taxon>
        <taxon>Oligohymenophorea</taxon>
        <taxon>Peniculida</taxon>
        <taxon>Parameciidae</taxon>
        <taxon>Paramecium</taxon>
    </lineage>
</organism>
<dbReference type="EMBL" id="CAJJDN010000114">
    <property type="protein sequence ID" value="CAD8117533.1"/>
    <property type="molecule type" value="Genomic_DNA"/>
</dbReference>
<evidence type="ECO:0000313" key="1">
    <source>
        <dbReference type="EMBL" id="CAD8117533.1"/>
    </source>
</evidence>
<dbReference type="Proteomes" id="UP000692954">
    <property type="component" value="Unassembled WGS sequence"/>
</dbReference>
<protein>
    <submittedName>
        <fullName evidence="1">Uncharacterized protein</fullName>
    </submittedName>
</protein>
<name>A0A8S1QP02_9CILI</name>